<comment type="caution">
    <text evidence="9">The sequence shown here is derived from an EMBL/GenBank/DDBJ whole genome shotgun (WGS) entry which is preliminary data.</text>
</comment>
<evidence type="ECO:0000256" key="7">
    <source>
        <dbReference type="SAM" id="SignalP"/>
    </source>
</evidence>
<dbReference type="EMBL" id="JANPWB010000008">
    <property type="protein sequence ID" value="KAJ1165879.1"/>
    <property type="molecule type" value="Genomic_DNA"/>
</dbReference>
<keyword evidence="10" id="KW-1185">Reference proteome</keyword>
<proteinExistence type="predicted"/>
<organism evidence="9 10">
    <name type="scientific">Pleurodeles waltl</name>
    <name type="common">Iberian ribbed newt</name>
    <dbReference type="NCBI Taxonomy" id="8319"/>
    <lineage>
        <taxon>Eukaryota</taxon>
        <taxon>Metazoa</taxon>
        <taxon>Chordata</taxon>
        <taxon>Craniata</taxon>
        <taxon>Vertebrata</taxon>
        <taxon>Euteleostomi</taxon>
        <taxon>Amphibia</taxon>
        <taxon>Batrachia</taxon>
        <taxon>Caudata</taxon>
        <taxon>Salamandroidea</taxon>
        <taxon>Salamandridae</taxon>
        <taxon>Pleurodelinae</taxon>
        <taxon>Pleurodeles</taxon>
    </lineage>
</organism>
<dbReference type="Proteomes" id="UP001066276">
    <property type="component" value="Chromosome 4_2"/>
</dbReference>
<dbReference type="AlphaFoldDB" id="A0AAV7SPF7"/>
<keyword evidence="6" id="KW-0812">Transmembrane</keyword>
<dbReference type="SMART" id="SM00765">
    <property type="entry name" value="MANEC"/>
    <property type="match status" value="1"/>
</dbReference>
<feature type="domain" description="MANSC" evidence="8">
    <location>
        <begin position="48"/>
        <end position="128"/>
    </location>
</feature>
<sequence>MRAVHAQHAGGLTLPLAVAALLGALSLAWRSDCLCSPTAFYHNCWIRRFPGLLLDLQESQRRGARVLRRYWESTAQQCGRTCCLLRNVSCNLAVFYYETTHSTNNCLHVHCPTLESCIIRNKNNVILYNITIGVDPDLLVFERMSFKDLNPRSSFPKWERQNSSKTAECEKCQHAQLTSMTLSLQTSPLSPTGETDRSLNHDGSGTVQKMRLTTDSWQPSVPHSHVIEQTLVSSEGTKWTTSSVNPVPFSTLTSSDNKSLSQMPNLAHLNSSKQHLNETKGYSGRNQSTDSEHGGHKPVWIGASGKWLLPVVLCCSITFVCCCGLLLAVGHRRKRTGHYRPVKKVELGPRKFIKYSIIKGRL</sequence>
<name>A0AAV7SPF7_PLEWA</name>
<evidence type="ECO:0000256" key="1">
    <source>
        <dbReference type="ARBA" id="ARBA00004370"/>
    </source>
</evidence>
<dbReference type="PANTHER" id="PTHR46750:SF2">
    <property type="entry name" value="MANSC DOMAIN-CONTAINING PROTEIN 4"/>
    <property type="match status" value="1"/>
</dbReference>
<dbReference type="GO" id="GO:0005886">
    <property type="term" value="C:plasma membrane"/>
    <property type="evidence" value="ECO:0007669"/>
    <property type="project" value="TreeGrafter"/>
</dbReference>
<dbReference type="Pfam" id="PF07502">
    <property type="entry name" value="MANEC"/>
    <property type="match status" value="1"/>
</dbReference>
<protein>
    <recommendedName>
        <fullName evidence="8">MANSC domain-containing protein</fullName>
    </recommendedName>
</protein>
<dbReference type="GO" id="GO:0030198">
    <property type="term" value="P:extracellular matrix organization"/>
    <property type="evidence" value="ECO:0007669"/>
    <property type="project" value="TreeGrafter"/>
</dbReference>
<dbReference type="GO" id="GO:0060429">
    <property type="term" value="P:epithelium development"/>
    <property type="evidence" value="ECO:0007669"/>
    <property type="project" value="TreeGrafter"/>
</dbReference>
<evidence type="ECO:0000313" key="10">
    <source>
        <dbReference type="Proteomes" id="UP001066276"/>
    </source>
</evidence>
<evidence type="ECO:0000256" key="2">
    <source>
        <dbReference type="ARBA" id="ARBA00022729"/>
    </source>
</evidence>
<feature type="transmembrane region" description="Helical" evidence="6">
    <location>
        <begin position="307"/>
        <end position="330"/>
    </location>
</feature>
<feature type="signal peptide" evidence="7">
    <location>
        <begin position="1"/>
        <end position="28"/>
    </location>
</feature>
<feature type="chain" id="PRO_5043473820" description="MANSC domain-containing protein" evidence="7">
    <location>
        <begin position="29"/>
        <end position="362"/>
    </location>
</feature>
<keyword evidence="3 6" id="KW-0472">Membrane</keyword>
<accession>A0AAV7SPF7</accession>
<evidence type="ECO:0000256" key="3">
    <source>
        <dbReference type="ARBA" id="ARBA00023136"/>
    </source>
</evidence>
<evidence type="ECO:0000259" key="8">
    <source>
        <dbReference type="PROSITE" id="PS50986"/>
    </source>
</evidence>
<reference evidence="9" key="1">
    <citation type="journal article" date="2022" name="bioRxiv">
        <title>Sequencing and chromosome-scale assembly of the giantPleurodeles waltlgenome.</title>
        <authorList>
            <person name="Brown T."/>
            <person name="Elewa A."/>
            <person name="Iarovenko S."/>
            <person name="Subramanian E."/>
            <person name="Araus A.J."/>
            <person name="Petzold A."/>
            <person name="Susuki M."/>
            <person name="Suzuki K.-i.T."/>
            <person name="Hayashi T."/>
            <person name="Toyoda A."/>
            <person name="Oliveira C."/>
            <person name="Osipova E."/>
            <person name="Leigh N.D."/>
            <person name="Simon A."/>
            <person name="Yun M.H."/>
        </authorList>
    </citation>
    <scope>NUCLEOTIDE SEQUENCE</scope>
    <source>
        <strain evidence="9">20211129_DDA</strain>
        <tissue evidence="9">Liver</tissue>
    </source>
</reference>
<dbReference type="InterPro" id="IPR011106">
    <property type="entry name" value="MANSC_N"/>
</dbReference>
<keyword evidence="2 7" id="KW-0732">Signal</keyword>
<dbReference type="InterPro" id="IPR013980">
    <property type="entry name" value="MANSC_dom"/>
</dbReference>
<comment type="subcellular location">
    <subcellularLocation>
        <location evidence="1">Membrane</location>
    </subcellularLocation>
</comment>
<gene>
    <name evidence="9" type="ORF">NDU88_006296</name>
</gene>
<dbReference type="PROSITE" id="PS50986">
    <property type="entry name" value="MANSC"/>
    <property type="match status" value="1"/>
</dbReference>
<keyword evidence="6" id="KW-1133">Transmembrane helix</keyword>
<dbReference type="PANTHER" id="PTHR46750">
    <property type="entry name" value="KUNITZ-TYPE PROTEASE INHIBITOR 1"/>
    <property type="match status" value="1"/>
</dbReference>
<feature type="region of interest" description="Disordered" evidence="5">
    <location>
        <begin position="186"/>
        <end position="205"/>
    </location>
</feature>
<evidence type="ECO:0000313" key="9">
    <source>
        <dbReference type="EMBL" id="KAJ1165879.1"/>
    </source>
</evidence>
<evidence type="ECO:0000256" key="5">
    <source>
        <dbReference type="SAM" id="MobiDB-lite"/>
    </source>
</evidence>
<keyword evidence="4" id="KW-0325">Glycoprotein</keyword>
<dbReference type="GO" id="GO:0004867">
    <property type="term" value="F:serine-type endopeptidase inhibitor activity"/>
    <property type="evidence" value="ECO:0007669"/>
    <property type="project" value="TreeGrafter"/>
</dbReference>
<dbReference type="GO" id="GO:0008544">
    <property type="term" value="P:epidermis development"/>
    <property type="evidence" value="ECO:0007669"/>
    <property type="project" value="TreeGrafter"/>
</dbReference>
<evidence type="ECO:0000256" key="4">
    <source>
        <dbReference type="ARBA" id="ARBA00023180"/>
    </source>
</evidence>
<evidence type="ECO:0000256" key="6">
    <source>
        <dbReference type="SAM" id="Phobius"/>
    </source>
</evidence>